<dbReference type="InterPro" id="IPR050241">
    <property type="entry name" value="NAD-cap_RNA_hydrolase_NudC"/>
</dbReference>
<dbReference type="InterPro" id="IPR015797">
    <property type="entry name" value="NUDIX_hydrolase-like_dom_sf"/>
</dbReference>
<dbReference type="GO" id="GO:0019677">
    <property type="term" value="P:NAD+ catabolic process"/>
    <property type="evidence" value="ECO:0007669"/>
    <property type="project" value="TreeGrafter"/>
</dbReference>
<dbReference type="EC" id="3.6.1.22" evidence="4"/>
<dbReference type="EMBL" id="RBIL01000002">
    <property type="protein sequence ID" value="RKQ87374.1"/>
    <property type="molecule type" value="Genomic_DNA"/>
</dbReference>
<evidence type="ECO:0000259" key="11">
    <source>
        <dbReference type="PROSITE" id="PS51462"/>
    </source>
</evidence>
<evidence type="ECO:0000256" key="3">
    <source>
        <dbReference type="ARBA" id="ARBA00009595"/>
    </source>
</evidence>
<evidence type="ECO:0000256" key="10">
    <source>
        <dbReference type="RuleBase" id="RU003476"/>
    </source>
</evidence>
<name>A0A660L2E0_9ACTN</name>
<feature type="domain" description="Nudix hydrolase" evidence="11">
    <location>
        <begin position="169"/>
        <end position="296"/>
    </location>
</feature>
<keyword evidence="13" id="KW-1185">Reference proteome</keyword>
<dbReference type="PANTHER" id="PTHR42904">
    <property type="entry name" value="NUDIX HYDROLASE, NUDC SUBFAMILY"/>
    <property type="match status" value="1"/>
</dbReference>
<dbReference type="CDD" id="cd03429">
    <property type="entry name" value="NUDIX_NADH_pyrophosphatase_Nudt13"/>
    <property type="match status" value="1"/>
</dbReference>
<comment type="cofactor">
    <cofactor evidence="2">
        <name>Zn(2+)</name>
        <dbReference type="ChEBI" id="CHEBI:29105"/>
    </cofactor>
</comment>
<dbReference type="InterPro" id="IPR000086">
    <property type="entry name" value="NUDIX_hydrolase_dom"/>
</dbReference>
<evidence type="ECO:0000313" key="12">
    <source>
        <dbReference type="EMBL" id="RKQ87374.1"/>
    </source>
</evidence>
<comment type="caution">
    <text evidence="12">The sequence shown here is derived from an EMBL/GenBank/DDBJ whole genome shotgun (WGS) entry which is preliminary data.</text>
</comment>
<dbReference type="OrthoDB" id="9791656at2"/>
<dbReference type="PANTHER" id="PTHR42904:SF6">
    <property type="entry name" value="NAD-CAPPED RNA HYDROLASE NUDT12"/>
    <property type="match status" value="1"/>
</dbReference>
<evidence type="ECO:0000256" key="4">
    <source>
        <dbReference type="ARBA" id="ARBA00012381"/>
    </source>
</evidence>
<organism evidence="12 13">
    <name type="scientific">Solirubrobacter pauli</name>
    <dbReference type="NCBI Taxonomy" id="166793"/>
    <lineage>
        <taxon>Bacteria</taxon>
        <taxon>Bacillati</taxon>
        <taxon>Actinomycetota</taxon>
        <taxon>Thermoleophilia</taxon>
        <taxon>Solirubrobacterales</taxon>
        <taxon>Solirubrobacteraceae</taxon>
        <taxon>Solirubrobacter</taxon>
    </lineage>
</organism>
<dbReference type="Pfam" id="PF00293">
    <property type="entry name" value="NUDIX"/>
    <property type="match status" value="1"/>
</dbReference>
<sequence length="316" mass="33869">MQNAFTGAALDRVGDSRRRDEAWLAAQLEHPGARAVVAGDRGFRIADGRLELVALSELNGGQTPLLLGLDEAGPVFAFDEEPARDGRVPMVGSGGVRGEPPVNASGDRVPLRQAAARLSRADGGLAAYTAALLNWHRRHRYCSACGHASDLTEGGLTRVCPNCGTEHHPRTDPVVIMLVEDGDRLLLGRQAAWPTGRYSALAGFVEPGESLEEAVAREVLEEAGVRVGTVSYISSQPWPFPASLMLGFTATYEGGEPTIGDEELQDVRWFTRSELEHAAAQAESDNWGSPGDPGGELALPPRLAIARRLIEHWLAD</sequence>
<comment type="cofactor">
    <cofactor evidence="1">
        <name>Mg(2+)</name>
        <dbReference type="ChEBI" id="CHEBI:18420"/>
    </cofactor>
</comment>
<evidence type="ECO:0000256" key="7">
    <source>
        <dbReference type="ARBA" id="ARBA00022842"/>
    </source>
</evidence>
<comment type="catalytic activity">
    <reaction evidence="9">
        <text>a 5'-end NAD(+)-phospho-ribonucleoside in mRNA + H2O = a 5'-end phospho-adenosine-phospho-ribonucleoside in mRNA + beta-nicotinamide D-ribonucleotide + 2 H(+)</text>
        <dbReference type="Rhea" id="RHEA:60876"/>
        <dbReference type="Rhea" id="RHEA-COMP:15698"/>
        <dbReference type="Rhea" id="RHEA-COMP:15719"/>
        <dbReference type="ChEBI" id="CHEBI:14649"/>
        <dbReference type="ChEBI" id="CHEBI:15377"/>
        <dbReference type="ChEBI" id="CHEBI:15378"/>
        <dbReference type="ChEBI" id="CHEBI:144029"/>
        <dbReference type="ChEBI" id="CHEBI:144051"/>
    </reaction>
    <physiologicalReaction direction="left-to-right" evidence="9">
        <dbReference type="Rhea" id="RHEA:60877"/>
    </physiologicalReaction>
</comment>
<dbReference type="InterPro" id="IPR015375">
    <property type="entry name" value="NADH_PPase-like_N"/>
</dbReference>
<dbReference type="SUPFAM" id="SSF55811">
    <property type="entry name" value="Nudix"/>
    <property type="match status" value="1"/>
</dbReference>
<dbReference type="PROSITE" id="PS51462">
    <property type="entry name" value="NUDIX"/>
    <property type="match status" value="1"/>
</dbReference>
<keyword evidence="5" id="KW-0479">Metal-binding</keyword>
<evidence type="ECO:0000256" key="1">
    <source>
        <dbReference type="ARBA" id="ARBA00001946"/>
    </source>
</evidence>
<dbReference type="RefSeq" id="WP_121255872.1">
    <property type="nucleotide sequence ID" value="NZ_RBIL01000002.1"/>
</dbReference>
<evidence type="ECO:0000313" key="13">
    <source>
        <dbReference type="Proteomes" id="UP000278962"/>
    </source>
</evidence>
<keyword evidence="8" id="KW-0520">NAD</keyword>
<dbReference type="PROSITE" id="PS00893">
    <property type="entry name" value="NUDIX_BOX"/>
    <property type="match status" value="1"/>
</dbReference>
<evidence type="ECO:0000256" key="8">
    <source>
        <dbReference type="ARBA" id="ARBA00023027"/>
    </source>
</evidence>
<dbReference type="Gene3D" id="3.90.79.10">
    <property type="entry name" value="Nucleoside Triphosphate Pyrophosphohydrolase"/>
    <property type="match status" value="1"/>
</dbReference>
<dbReference type="NCBIfam" id="NF001299">
    <property type="entry name" value="PRK00241.1"/>
    <property type="match status" value="1"/>
</dbReference>
<gene>
    <name evidence="12" type="ORF">C8N24_5395</name>
</gene>
<evidence type="ECO:0000256" key="2">
    <source>
        <dbReference type="ARBA" id="ARBA00001947"/>
    </source>
</evidence>
<evidence type="ECO:0000256" key="5">
    <source>
        <dbReference type="ARBA" id="ARBA00022723"/>
    </source>
</evidence>
<evidence type="ECO:0000256" key="6">
    <source>
        <dbReference type="ARBA" id="ARBA00022801"/>
    </source>
</evidence>
<dbReference type="GO" id="GO:0046872">
    <property type="term" value="F:metal ion binding"/>
    <property type="evidence" value="ECO:0007669"/>
    <property type="project" value="UniProtKB-KW"/>
</dbReference>
<keyword evidence="6 10" id="KW-0378">Hydrolase</keyword>
<dbReference type="GO" id="GO:0035529">
    <property type="term" value="F:NADH pyrophosphatase activity"/>
    <property type="evidence" value="ECO:0007669"/>
    <property type="project" value="TreeGrafter"/>
</dbReference>
<dbReference type="GO" id="GO:0006742">
    <property type="term" value="P:NADP+ catabolic process"/>
    <property type="evidence" value="ECO:0007669"/>
    <property type="project" value="TreeGrafter"/>
</dbReference>
<dbReference type="AlphaFoldDB" id="A0A660L2E0"/>
<dbReference type="Proteomes" id="UP000278962">
    <property type="component" value="Unassembled WGS sequence"/>
</dbReference>
<dbReference type="GO" id="GO:0005829">
    <property type="term" value="C:cytosol"/>
    <property type="evidence" value="ECO:0007669"/>
    <property type="project" value="TreeGrafter"/>
</dbReference>
<keyword evidence="7" id="KW-0460">Magnesium</keyword>
<evidence type="ECO:0000256" key="9">
    <source>
        <dbReference type="ARBA" id="ARBA00023679"/>
    </source>
</evidence>
<dbReference type="InterPro" id="IPR020084">
    <property type="entry name" value="NUDIX_hydrolase_CS"/>
</dbReference>
<proteinExistence type="inferred from homology"/>
<accession>A0A660L2E0</accession>
<dbReference type="InterPro" id="IPR049734">
    <property type="entry name" value="NudC-like_C"/>
</dbReference>
<comment type="similarity">
    <text evidence="3">Belongs to the Nudix hydrolase family. NudC subfamily.</text>
</comment>
<dbReference type="Gene3D" id="3.90.79.20">
    <property type="match status" value="1"/>
</dbReference>
<reference evidence="12 13" key="1">
    <citation type="submission" date="2018-10" db="EMBL/GenBank/DDBJ databases">
        <title>Genomic Encyclopedia of Archaeal and Bacterial Type Strains, Phase II (KMG-II): from individual species to whole genera.</title>
        <authorList>
            <person name="Goeker M."/>
        </authorList>
    </citation>
    <scope>NUCLEOTIDE SEQUENCE [LARGE SCALE GENOMIC DNA]</scope>
    <source>
        <strain evidence="12 13">DSM 14954</strain>
    </source>
</reference>
<dbReference type="Pfam" id="PF09297">
    <property type="entry name" value="Zn_ribbon_NUD"/>
    <property type="match status" value="1"/>
</dbReference>
<protein>
    <recommendedName>
        <fullName evidence="4">NAD(+) diphosphatase</fullName>
        <ecNumber evidence="4">3.6.1.22</ecNumber>
    </recommendedName>
</protein>
<dbReference type="Pfam" id="PF09296">
    <property type="entry name" value="NUDIX-like"/>
    <property type="match status" value="1"/>
</dbReference>
<dbReference type="PRINTS" id="PR00502">
    <property type="entry name" value="NUDIXFAMILY"/>
</dbReference>
<dbReference type="InterPro" id="IPR015376">
    <property type="entry name" value="Znr_NADH_PPase"/>
</dbReference>
<dbReference type="InterPro" id="IPR020476">
    <property type="entry name" value="Nudix_hydrolase"/>
</dbReference>